<evidence type="ECO:0000313" key="4">
    <source>
        <dbReference type="Proteomes" id="UP000604046"/>
    </source>
</evidence>
<sequence>MAGLNDSNCAEVRIDARIGLLCISLTYVYIVFKHKKLPALQASLALANAEAEEVCFVCQTAYVVKKDETRYKIKEHCVVCSGRVRSILQKPSDDRAKSWFKGLKTSDPAEYRKIVASLHNIQQLSAQEIRRESGSGGPYLESSRFNLVRYMEVHEEKRGKRMKSGWKLMTFSWYKDWYMVKVPEEERLSNAEVLAAWSRDLANPELRDTQPVEDKRTGITSNQESVWVATGGIKKTHFEEISDKRAREKSFQSKDVSTATLTAIDKRVRGFVKFQHESELFQKCCLNFVTDPGTVFSTSGTAAPARGNGGGGGGRSSRAAKAKSAKQPKLLDVSLTRIQFTGKLASTRQFCTQSLKDALEKAKEFESTQPGLFQMWHDLVRKGVGEDKVLDQSLNLGLGDNAGIVKCLYHMEARRTACLAASGLLPENQMLQLVPDLPDLIVGETGSTEGNLEARKAERLQMVLDKIKETDTVVNQYASPLAEFHCACFSLLTANATAHAVATTNHRPPECSCFCSLKRGKAVVVQMLERTDLFDECHTRDAFTDKLKEIKDRATDTKTIAQSLRKCVTEVGGLVQAVSNLHF</sequence>
<dbReference type="EMBL" id="CAJNDS010000288">
    <property type="protein sequence ID" value="CAE7038958.1"/>
    <property type="molecule type" value="Genomic_DNA"/>
</dbReference>
<dbReference type="AlphaFoldDB" id="A0A812IK49"/>
<protein>
    <submittedName>
        <fullName evidence="2">Uncharacterized protein</fullName>
    </submittedName>
</protein>
<comment type="caution">
    <text evidence="2">The sequence shown here is derived from an EMBL/GenBank/DDBJ whole genome shotgun (WGS) entry which is preliminary data.</text>
</comment>
<reference evidence="2" key="1">
    <citation type="submission" date="2021-02" db="EMBL/GenBank/DDBJ databases">
        <authorList>
            <person name="Dougan E. K."/>
            <person name="Rhodes N."/>
            <person name="Thang M."/>
            <person name="Chan C."/>
        </authorList>
    </citation>
    <scope>NUCLEOTIDE SEQUENCE</scope>
</reference>
<dbReference type="OrthoDB" id="430462at2759"/>
<evidence type="ECO:0000256" key="1">
    <source>
        <dbReference type="SAM" id="MobiDB-lite"/>
    </source>
</evidence>
<accession>A0A812IK49</accession>
<proteinExistence type="predicted"/>
<evidence type="ECO:0000313" key="3">
    <source>
        <dbReference type="EMBL" id="CAE7256189.1"/>
    </source>
</evidence>
<evidence type="ECO:0000313" key="2">
    <source>
        <dbReference type="EMBL" id="CAE7038958.1"/>
    </source>
</evidence>
<dbReference type="Proteomes" id="UP000604046">
    <property type="component" value="Unassembled WGS sequence"/>
</dbReference>
<feature type="region of interest" description="Disordered" evidence="1">
    <location>
        <begin position="298"/>
        <end position="325"/>
    </location>
</feature>
<keyword evidence="4" id="KW-1185">Reference proteome</keyword>
<dbReference type="EMBL" id="CAJNDS010001347">
    <property type="protein sequence ID" value="CAE7256189.1"/>
    <property type="molecule type" value="Genomic_DNA"/>
</dbReference>
<organism evidence="2 4">
    <name type="scientific">Symbiodinium natans</name>
    <dbReference type="NCBI Taxonomy" id="878477"/>
    <lineage>
        <taxon>Eukaryota</taxon>
        <taxon>Sar</taxon>
        <taxon>Alveolata</taxon>
        <taxon>Dinophyceae</taxon>
        <taxon>Suessiales</taxon>
        <taxon>Symbiodiniaceae</taxon>
        <taxon>Symbiodinium</taxon>
    </lineage>
</organism>
<gene>
    <name evidence="3" type="ORF">SNAT2548_LOCUS13119</name>
    <name evidence="2" type="ORF">SNAT2548_LOCUS4642</name>
</gene>
<name>A0A812IK49_9DINO</name>